<feature type="binding site" evidence="6 7">
    <location>
        <position position="235"/>
    </location>
    <ligand>
        <name>Zn(2+)</name>
        <dbReference type="ChEBI" id="CHEBI:29105"/>
    </ligand>
</feature>
<evidence type="ECO:0000259" key="8">
    <source>
        <dbReference type="PROSITE" id="PS50970"/>
    </source>
</evidence>
<dbReference type="SUPFAM" id="SSF82282">
    <property type="entry name" value="Homocysteine S-methyltransferase"/>
    <property type="match status" value="1"/>
</dbReference>
<comment type="cofactor">
    <cofactor evidence="6">
        <name>Zn(2+)</name>
        <dbReference type="ChEBI" id="CHEBI:29105"/>
    </cofactor>
    <text evidence="6">Binds 1 zinc ion per subunit.</text>
</comment>
<dbReference type="NCBIfam" id="NF007020">
    <property type="entry name" value="PRK09485.1"/>
    <property type="match status" value="1"/>
</dbReference>
<dbReference type="AlphaFoldDB" id="A0A668A3A5"/>
<dbReference type="InParanoid" id="A0A668A3A5"/>
<evidence type="ECO:0000256" key="1">
    <source>
        <dbReference type="ARBA" id="ARBA00022603"/>
    </source>
</evidence>
<feature type="domain" description="Hcy-binding" evidence="8">
    <location>
        <begin position="5"/>
        <end position="315"/>
    </location>
</feature>
<keyword evidence="1 7" id="KW-0489">Methyltransferase</keyword>
<evidence type="ECO:0000256" key="5">
    <source>
        <dbReference type="ARBA" id="ARBA00034478"/>
    </source>
</evidence>
<dbReference type="Proteomes" id="UP000472263">
    <property type="component" value="Chromosome 4"/>
</dbReference>
<keyword evidence="10" id="KW-1185">Reference proteome</keyword>
<dbReference type="InterPro" id="IPR036589">
    <property type="entry name" value="HCY_dom_sf"/>
</dbReference>
<dbReference type="PANTHER" id="PTHR46015">
    <property type="entry name" value="ZGC:172121"/>
    <property type="match status" value="1"/>
</dbReference>
<name>A0A668A3A5_9TELE</name>
<gene>
    <name evidence="9" type="primary">zgc:172121</name>
</gene>
<evidence type="ECO:0000313" key="10">
    <source>
        <dbReference type="Proteomes" id="UP000472263"/>
    </source>
</evidence>
<evidence type="ECO:0000313" key="9">
    <source>
        <dbReference type="Ensembl" id="ENSMMDP00005042324.1"/>
    </source>
</evidence>
<reference evidence="9" key="1">
    <citation type="submission" date="2019-06" db="EMBL/GenBank/DDBJ databases">
        <authorList>
            <consortium name="Wellcome Sanger Institute Data Sharing"/>
        </authorList>
    </citation>
    <scope>NUCLEOTIDE SEQUENCE [LARGE SCALE GENOMIC DNA]</scope>
</reference>
<dbReference type="GO" id="GO:0008270">
    <property type="term" value="F:zinc ion binding"/>
    <property type="evidence" value="ECO:0007669"/>
    <property type="project" value="UniProtKB-UniRule"/>
</dbReference>
<reference evidence="9" key="3">
    <citation type="submission" date="2025-09" db="UniProtKB">
        <authorList>
            <consortium name="Ensembl"/>
        </authorList>
    </citation>
    <scope>IDENTIFICATION</scope>
</reference>
<evidence type="ECO:0000256" key="2">
    <source>
        <dbReference type="ARBA" id="ARBA00022679"/>
    </source>
</evidence>
<dbReference type="Pfam" id="PF02574">
    <property type="entry name" value="S-methyl_trans"/>
    <property type="match status" value="1"/>
</dbReference>
<dbReference type="OrthoDB" id="261426at2759"/>
<dbReference type="UniPathway" id="UPA00051">
    <property type="reaction ID" value="UER00083"/>
</dbReference>
<organism evidence="9 10">
    <name type="scientific">Myripristis murdjan</name>
    <name type="common">pinecone soldierfish</name>
    <dbReference type="NCBI Taxonomy" id="586833"/>
    <lineage>
        <taxon>Eukaryota</taxon>
        <taxon>Metazoa</taxon>
        <taxon>Chordata</taxon>
        <taxon>Craniata</taxon>
        <taxon>Vertebrata</taxon>
        <taxon>Euteleostomi</taxon>
        <taxon>Actinopterygii</taxon>
        <taxon>Neopterygii</taxon>
        <taxon>Teleostei</taxon>
        <taxon>Neoteleostei</taxon>
        <taxon>Acanthomorphata</taxon>
        <taxon>Holocentriformes</taxon>
        <taxon>Holocentridae</taxon>
        <taxon>Myripristis</taxon>
    </lineage>
</organism>
<dbReference type="Ensembl" id="ENSMMDT00005043179.1">
    <property type="protein sequence ID" value="ENSMMDP00005042324.1"/>
    <property type="gene ID" value="ENSMMDG00005019501.1"/>
</dbReference>
<proteinExistence type="predicted"/>
<dbReference type="GO" id="GO:0009086">
    <property type="term" value="P:methionine biosynthetic process"/>
    <property type="evidence" value="ECO:0007669"/>
    <property type="project" value="InterPro"/>
</dbReference>
<evidence type="ECO:0000256" key="7">
    <source>
        <dbReference type="PROSITE-ProRule" id="PRU00333"/>
    </source>
</evidence>
<keyword evidence="4 6" id="KW-0862">Zinc</keyword>
<feature type="binding site" evidence="7">
    <location>
        <position position="301"/>
    </location>
    <ligand>
        <name>Zn(2+)</name>
        <dbReference type="ChEBI" id="CHEBI:29105"/>
    </ligand>
</feature>
<dbReference type="InterPro" id="IPR051486">
    <property type="entry name" value="Hcy_S-methyltransferase"/>
</dbReference>
<keyword evidence="3 6" id="KW-0479">Metal-binding</keyword>
<evidence type="ECO:0000256" key="4">
    <source>
        <dbReference type="ARBA" id="ARBA00022833"/>
    </source>
</evidence>
<evidence type="ECO:0000256" key="3">
    <source>
        <dbReference type="ARBA" id="ARBA00022723"/>
    </source>
</evidence>
<evidence type="ECO:0000256" key="6">
    <source>
        <dbReference type="PIRSR" id="PIRSR037505-2"/>
    </source>
</evidence>
<protein>
    <submittedName>
        <fullName evidence="9">Zgc:172121</fullName>
    </submittedName>
</protein>
<dbReference type="GO" id="GO:0033528">
    <property type="term" value="P:S-methylmethionine cycle"/>
    <property type="evidence" value="ECO:0007669"/>
    <property type="project" value="TreeGrafter"/>
</dbReference>
<dbReference type="GeneTree" id="ENSGT00510000049619"/>
<dbReference type="Gene3D" id="3.20.20.330">
    <property type="entry name" value="Homocysteine-binding-like domain"/>
    <property type="match status" value="1"/>
</dbReference>
<dbReference type="FunFam" id="3.20.20.330:FF:000002">
    <property type="entry name" value="Homocysteine S-methyltransferase"/>
    <property type="match status" value="1"/>
</dbReference>
<keyword evidence="2 7" id="KW-0808">Transferase</keyword>
<reference evidence="9" key="2">
    <citation type="submission" date="2025-08" db="UniProtKB">
        <authorList>
            <consortium name="Ensembl"/>
        </authorList>
    </citation>
    <scope>IDENTIFICATION</scope>
</reference>
<dbReference type="GO" id="GO:0008898">
    <property type="term" value="F:S-adenosylmethionine-homocysteine S-methyltransferase activity"/>
    <property type="evidence" value="ECO:0007669"/>
    <property type="project" value="TreeGrafter"/>
</dbReference>
<dbReference type="InterPro" id="IPR003726">
    <property type="entry name" value="HCY_dom"/>
</dbReference>
<dbReference type="PANTHER" id="PTHR46015:SF1">
    <property type="entry name" value="HOMOCYSTEINE S-METHYLTRANSFERASE-LIKE ISOFORM 1"/>
    <property type="match status" value="1"/>
</dbReference>
<sequence>MSSAAWLNRYRTDDGPVILDGGLASELEAQGIQMQGDPLWSARVLQTNPQAIKEAHHRYLLSGADVITTATYQASIKGFVSYLNMTPEEAKELVMSGVHLAKETVDRFLSKNHSIEQKSPMVAASVGPYGAFLHDCSEYTGAYADNMSVEELKGWHRAQVSCLVAAGADLIAFETFPSIKEAEAVVELLREFPNAKAWLSFSCKDERCISDGSLFTEAVQIAKRTKQLVAVGVNCCSPTLVTPLLDSAKSLRSPDMSWVVYPDSGEDWDENTGWLPSEKIPIAELSLDWMKQGAALIGGCCRIGPAQIAEVRQHLKRSYTSQGSAMGLD</sequence>
<feature type="binding site" evidence="7">
    <location>
        <position position="300"/>
    </location>
    <ligand>
        <name>Zn(2+)</name>
        <dbReference type="ChEBI" id="CHEBI:29105"/>
    </ligand>
</feature>
<dbReference type="GO" id="GO:0032259">
    <property type="term" value="P:methylation"/>
    <property type="evidence" value="ECO:0007669"/>
    <property type="project" value="UniProtKB-KW"/>
</dbReference>
<comment type="pathway">
    <text evidence="5">Amino-acid biosynthesis; L-methionine biosynthesis via de novo pathway.</text>
</comment>
<dbReference type="PROSITE" id="PS50970">
    <property type="entry name" value="HCY"/>
    <property type="match status" value="1"/>
</dbReference>
<accession>A0A668A3A5</accession>